<organism evidence="2 3">
    <name type="scientific">Calocera viscosa (strain TUFC12733)</name>
    <dbReference type="NCBI Taxonomy" id="1330018"/>
    <lineage>
        <taxon>Eukaryota</taxon>
        <taxon>Fungi</taxon>
        <taxon>Dikarya</taxon>
        <taxon>Basidiomycota</taxon>
        <taxon>Agaricomycotina</taxon>
        <taxon>Dacrymycetes</taxon>
        <taxon>Dacrymycetales</taxon>
        <taxon>Dacrymycetaceae</taxon>
        <taxon>Calocera</taxon>
    </lineage>
</organism>
<dbReference type="EMBL" id="KV417280">
    <property type="protein sequence ID" value="KZO97284.1"/>
    <property type="molecule type" value="Genomic_DNA"/>
</dbReference>
<sequence>MFHPRGSHQPIAGPFGNTIPSNSMLPRIRRLSRRKASHISSSRGSSTTIISISGTSPHIKGIFDRRTGVNNTTVQRLSRLSRRWRNLTIIISSSRLSEESIDRKNFVSCHLFLCIWRPVSSRWPGILSHNSSSPHSKGIIDSKTIVSSTITVLPRISRV</sequence>
<feature type="region of interest" description="Disordered" evidence="1">
    <location>
        <begin position="1"/>
        <end position="23"/>
    </location>
</feature>
<dbReference type="AlphaFoldDB" id="A0A167N2M7"/>
<dbReference type="Proteomes" id="UP000076738">
    <property type="component" value="Unassembled WGS sequence"/>
</dbReference>
<gene>
    <name evidence="2" type="ORF">CALVIDRAFT_563078</name>
</gene>
<reference evidence="2 3" key="1">
    <citation type="journal article" date="2016" name="Mol. Biol. Evol.">
        <title>Comparative Genomics of Early-Diverging Mushroom-Forming Fungi Provides Insights into the Origins of Lignocellulose Decay Capabilities.</title>
        <authorList>
            <person name="Nagy L.G."/>
            <person name="Riley R."/>
            <person name="Tritt A."/>
            <person name="Adam C."/>
            <person name="Daum C."/>
            <person name="Floudas D."/>
            <person name="Sun H."/>
            <person name="Yadav J.S."/>
            <person name="Pangilinan J."/>
            <person name="Larsson K.H."/>
            <person name="Matsuura K."/>
            <person name="Barry K."/>
            <person name="Labutti K."/>
            <person name="Kuo R."/>
            <person name="Ohm R.A."/>
            <person name="Bhattacharya S.S."/>
            <person name="Shirouzu T."/>
            <person name="Yoshinaga Y."/>
            <person name="Martin F.M."/>
            <person name="Grigoriev I.V."/>
            <person name="Hibbett D.S."/>
        </authorList>
    </citation>
    <scope>NUCLEOTIDE SEQUENCE [LARGE SCALE GENOMIC DNA]</scope>
    <source>
        <strain evidence="2 3">TUFC12733</strain>
    </source>
</reference>
<protein>
    <submittedName>
        <fullName evidence="2">Uncharacterized protein</fullName>
    </submittedName>
</protein>
<evidence type="ECO:0000313" key="2">
    <source>
        <dbReference type="EMBL" id="KZO97284.1"/>
    </source>
</evidence>
<keyword evidence="3" id="KW-1185">Reference proteome</keyword>
<accession>A0A167N2M7</accession>
<evidence type="ECO:0000256" key="1">
    <source>
        <dbReference type="SAM" id="MobiDB-lite"/>
    </source>
</evidence>
<proteinExistence type="predicted"/>
<evidence type="ECO:0000313" key="3">
    <source>
        <dbReference type="Proteomes" id="UP000076738"/>
    </source>
</evidence>
<name>A0A167N2M7_CALVF</name>